<evidence type="ECO:0000313" key="2">
    <source>
        <dbReference type="EMBL" id="UQZ84244.1"/>
    </source>
</evidence>
<evidence type="ECO:0000259" key="1">
    <source>
        <dbReference type="PROSITE" id="PS51704"/>
    </source>
</evidence>
<name>A0ABY4RRA8_9BACL</name>
<gene>
    <name evidence="2" type="primary">ugpQ_4</name>
    <name evidence="2" type="ORF">SK3146_03477</name>
</gene>
<keyword evidence="2" id="KW-0378">Hydrolase</keyword>
<dbReference type="Gene3D" id="3.20.20.190">
    <property type="entry name" value="Phosphatidylinositol (PI) phosphodiesterase"/>
    <property type="match status" value="1"/>
</dbReference>
<proteinExistence type="predicted"/>
<feature type="domain" description="GP-PDE" evidence="1">
    <location>
        <begin position="11"/>
        <end position="248"/>
    </location>
</feature>
<dbReference type="RefSeq" id="WP_249860027.1">
    <property type="nucleotide sequence ID" value="NZ_CP027059.1"/>
</dbReference>
<dbReference type="SUPFAM" id="SSF51695">
    <property type="entry name" value="PLC-like phosphodiesterases"/>
    <property type="match status" value="1"/>
</dbReference>
<organism evidence="2 3">
    <name type="scientific">Paenibacillus konkukensis</name>
    <dbReference type="NCBI Taxonomy" id="2020716"/>
    <lineage>
        <taxon>Bacteria</taxon>
        <taxon>Bacillati</taxon>
        <taxon>Bacillota</taxon>
        <taxon>Bacilli</taxon>
        <taxon>Bacillales</taxon>
        <taxon>Paenibacillaceae</taxon>
        <taxon>Paenibacillus</taxon>
    </lineage>
</organism>
<protein>
    <submittedName>
        <fullName evidence="2">Glycerophosphoryl diester phosphodiesterase</fullName>
        <ecNumber evidence="2">3.1.4.46</ecNumber>
    </submittedName>
</protein>
<dbReference type="PANTHER" id="PTHR46211">
    <property type="entry name" value="GLYCEROPHOSPHORYL DIESTER PHOSPHODIESTERASE"/>
    <property type="match status" value="1"/>
</dbReference>
<dbReference type="CDD" id="cd08565">
    <property type="entry name" value="GDPD_pAtGDE_like"/>
    <property type="match status" value="1"/>
</dbReference>
<sequence length="263" mass="29417">MIERLQSDDSLVVAAHRGLKCDYPENTLLAFQKALEAGVDMIEFDLRRSKDGKVMVIHDETVDRTTNGTGKVGDLTLAELKRLDAGGWFGPSFEGLKILAFAELLELLRAYPEVLLNVEIKSSPDAVQTADQAVALLKEYGYLPRCVFTCFDASIIAYLHDTYGLKTQGFPQEEMRNFVPGPEGTYSKMWAVAMSMKLLSPQKVDDYRQMGLLVWSYCPDDDRQMYYSLGCGVTLVTCNNPFPAMRIRRQAAEAEMNGFPKGV</sequence>
<reference evidence="2" key="1">
    <citation type="submission" date="2018-02" db="EMBL/GenBank/DDBJ databases">
        <authorList>
            <person name="Kim S.-K."/>
            <person name="Jung H.-I."/>
            <person name="Lee S.-W."/>
        </authorList>
    </citation>
    <scope>NUCLEOTIDE SEQUENCE</scope>
    <source>
        <strain evidence="2">SK3146</strain>
    </source>
</reference>
<dbReference type="PROSITE" id="PS51704">
    <property type="entry name" value="GP_PDE"/>
    <property type="match status" value="1"/>
</dbReference>
<dbReference type="InterPro" id="IPR030395">
    <property type="entry name" value="GP_PDE_dom"/>
</dbReference>
<dbReference type="GO" id="GO:0008889">
    <property type="term" value="F:glycerophosphodiester phosphodiesterase activity"/>
    <property type="evidence" value="ECO:0007669"/>
    <property type="project" value="UniProtKB-EC"/>
</dbReference>
<dbReference type="Proteomes" id="UP001057134">
    <property type="component" value="Chromosome"/>
</dbReference>
<dbReference type="EMBL" id="CP027059">
    <property type="protein sequence ID" value="UQZ84244.1"/>
    <property type="molecule type" value="Genomic_DNA"/>
</dbReference>
<dbReference type="Pfam" id="PF03009">
    <property type="entry name" value="GDPD"/>
    <property type="match status" value="1"/>
</dbReference>
<dbReference type="PANTHER" id="PTHR46211:SF1">
    <property type="entry name" value="GLYCEROPHOSPHODIESTER PHOSPHODIESTERASE, CYTOPLASMIC"/>
    <property type="match status" value="1"/>
</dbReference>
<accession>A0ABY4RRA8</accession>
<dbReference type="InterPro" id="IPR017946">
    <property type="entry name" value="PLC-like_Pdiesterase_TIM-brl"/>
</dbReference>
<keyword evidence="3" id="KW-1185">Reference proteome</keyword>
<dbReference type="EC" id="3.1.4.46" evidence="2"/>
<reference evidence="2" key="2">
    <citation type="journal article" date="2021" name="J Anim Sci Technol">
        <title>Complete genome sequence of Paenibacillus konkukensis sp. nov. SK3146 as a potential probiotic strain.</title>
        <authorList>
            <person name="Jung H.I."/>
            <person name="Park S."/>
            <person name="Niu K.M."/>
            <person name="Lee S.W."/>
            <person name="Kothari D."/>
            <person name="Yi K.J."/>
            <person name="Kim S.K."/>
        </authorList>
    </citation>
    <scope>NUCLEOTIDE SEQUENCE</scope>
    <source>
        <strain evidence="2">SK3146</strain>
    </source>
</reference>
<evidence type="ECO:0000313" key="3">
    <source>
        <dbReference type="Proteomes" id="UP001057134"/>
    </source>
</evidence>